<dbReference type="Gene3D" id="3.40.390.70">
    <property type="match status" value="1"/>
</dbReference>
<reference evidence="1 2" key="1">
    <citation type="submission" date="2020-08" db="EMBL/GenBank/DDBJ databases">
        <title>Genome public.</title>
        <authorList>
            <person name="Liu C."/>
            <person name="Sun Q."/>
        </authorList>
    </citation>
    <scope>NUCLEOTIDE SEQUENCE [LARGE SCALE GENOMIC DNA]</scope>
    <source>
        <strain evidence="1 2">NSJ-56</strain>
    </source>
</reference>
<dbReference type="EMBL" id="JACOOH010000008">
    <property type="protein sequence ID" value="MBC5622877.1"/>
    <property type="molecule type" value="Genomic_DNA"/>
</dbReference>
<protein>
    <recommendedName>
        <fullName evidence="3">Lipoprotein</fullName>
    </recommendedName>
</protein>
<gene>
    <name evidence="1" type="ORF">H8S64_17435</name>
</gene>
<name>A0ABR7D4K0_9BACT</name>
<evidence type="ECO:0000313" key="2">
    <source>
        <dbReference type="Proteomes" id="UP000646484"/>
    </source>
</evidence>
<evidence type="ECO:0000313" key="1">
    <source>
        <dbReference type="EMBL" id="MBC5622877.1"/>
    </source>
</evidence>
<accession>A0ABR7D4K0</accession>
<dbReference type="PROSITE" id="PS51257">
    <property type="entry name" value="PROKAR_LIPOPROTEIN"/>
    <property type="match status" value="1"/>
</dbReference>
<proteinExistence type="predicted"/>
<sequence length="331" mass="38222">MMKSKTIYLMLTALVLFLSGCNKESKLSPTDDLGIVEMFGPDENADPRVKSMYNDYGVWVRTYFSSIDELTNAILAQDALVAMRGAKNLDEEKIPEVLYYSEALLSNVSKEYANSYFPLELFYVKEYGSLYWIYPVKALGRSRLILMWPNTSEGAIEVTDPVNHYYRDSVLASEVWRKIGTMIVARMEEPLKDFVAAGKAYDDGVAYEKLGDEFDKDEDAWKEENPDANDDDEDEVNSRPYVIKYKKAVAELCRNGGYITGGSSRSFEGDFAEWLRLLVMESYENIKKEYLDNSKSRALKYEVITKYFKEYNWDIQAAGNRYRERFDGYKE</sequence>
<dbReference type="Proteomes" id="UP000646484">
    <property type="component" value="Unassembled WGS sequence"/>
</dbReference>
<comment type="caution">
    <text evidence="1">The sequence shown here is derived from an EMBL/GenBank/DDBJ whole genome shotgun (WGS) entry which is preliminary data.</text>
</comment>
<dbReference type="RefSeq" id="WP_186977750.1">
    <property type="nucleotide sequence ID" value="NZ_JACOOH010000008.1"/>
</dbReference>
<keyword evidence="2" id="KW-1185">Reference proteome</keyword>
<evidence type="ECO:0008006" key="3">
    <source>
        <dbReference type="Google" id="ProtNLM"/>
    </source>
</evidence>
<organism evidence="1 2">
    <name type="scientific">Butyricimonas hominis</name>
    <dbReference type="NCBI Taxonomy" id="2763032"/>
    <lineage>
        <taxon>Bacteria</taxon>
        <taxon>Pseudomonadati</taxon>
        <taxon>Bacteroidota</taxon>
        <taxon>Bacteroidia</taxon>
        <taxon>Bacteroidales</taxon>
        <taxon>Odoribacteraceae</taxon>
        <taxon>Butyricimonas</taxon>
    </lineage>
</organism>